<sequence>MWRTYGPYPAASTTAGTRAPAAASEAATASSRGPLPATTTRRPGSTSPLLNMACAPPAPTTPGRVQPGKGSWRSYAPVASSTARARTGSPAASSVRECTDQSVPEPVTLQTWCSVR</sequence>
<reference evidence="2" key="1">
    <citation type="submission" date="2024-05" db="EMBL/GenBank/DDBJ databases">
        <title>Whole genome shotgun sequence of Streptomyces hydrogenans NBRC 13475.</title>
        <authorList>
            <person name="Komaki H."/>
            <person name="Tamura T."/>
        </authorList>
    </citation>
    <scope>NUCLEOTIDE SEQUENCE</scope>
    <source>
        <strain evidence="2">NBRC 13475</strain>
    </source>
</reference>
<evidence type="ECO:0000256" key="1">
    <source>
        <dbReference type="SAM" id="MobiDB-lite"/>
    </source>
</evidence>
<keyword evidence="3" id="KW-1185">Reference proteome</keyword>
<dbReference type="EMBL" id="BNDW01000086">
    <property type="protein sequence ID" value="GHI25702.1"/>
    <property type="molecule type" value="Genomic_DNA"/>
</dbReference>
<evidence type="ECO:0000313" key="3">
    <source>
        <dbReference type="Proteomes" id="UP001052739"/>
    </source>
</evidence>
<feature type="compositionally biased region" description="Polar residues" evidence="1">
    <location>
        <begin position="37"/>
        <end position="49"/>
    </location>
</feature>
<accession>A0ABQ3PL33</accession>
<feature type="region of interest" description="Disordered" evidence="1">
    <location>
        <begin position="1"/>
        <end position="116"/>
    </location>
</feature>
<name>A0ABQ3PL33_9ACTN</name>
<comment type="caution">
    <text evidence="2">The sequence shown here is derived from an EMBL/GenBank/DDBJ whole genome shotgun (WGS) entry which is preliminary data.</text>
</comment>
<feature type="compositionally biased region" description="Low complexity" evidence="1">
    <location>
        <begin position="9"/>
        <end position="33"/>
    </location>
</feature>
<proteinExistence type="predicted"/>
<dbReference type="Proteomes" id="UP001052739">
    <property type="component" value="Unassembled WGS sequence"/>
</dbReference>
<protein>
    <submittedName>
        <fullName evidence="2">Uncharacterized protein</fullName>
    </submittedName>
</protein>
<gene>
    <name evidence="2" type="ORF">Shyd_70730</name>
</gene>
<organism evidence="2 3">
    <name type="scientific">Streptomyces hydrogenans</name>
    <dbReference type="NCBI Taxonomy" id="1873719"/>
    <lineage>
        <taxon>Bacteria</taxon>
        <taxon>Bacillati</taxon>
        <taxon>Actinomycetota</taxon>
        <taxon>Actinomycetes</taxon>
        <taxon>Kitasatosporales</taxon>
        <taxon>Streptomycetaceae</taxon>
        <taxon>Streptomyces</taxon>
    </lineage>
</organism>
<evidence type="ECO:0000313" key="2">
    <source>
        <dbReference type="EMBL" id="GHI25702.1"/>
    </source>
</evidence>